<proteinExistence type="predicted"/>
<dbReference type="KEGG" id="lua:D4A81_10220"/>
<dbReference type="Proteomes" id="UP000265562">
    <property type="component" value="Chromosome"/>
</dbReference>
<dbReference type="AlphaFoldDB" id="A0A385Q4M3"/>
<dbReference type="OrthoDB" id="5678128at2"/>
<protein>
    <submittedName>
        <fullName evidence="2">HNH endonuclease</fullName>
    </submittedName>
</protein>
<dbReference type="InterPro" id="IPR003615">
    <property type="entry name" value="HNH_nuc"/>
</dbReference>
<evidence type="ECO:0000313" key="3">
    <source>
        <dbReference type="Proteomes" id="UP000265562"/>
    </source>
</evidence>
<keyword evidence="2" id="KW-0378">Hydrolase</keyword>
<feature type="domain" description="HNH nuclease" evidence="1">
    <location>
        <begin position="2"/>
        <end position="41"/>
    </location>
</feature>
<accession>A0A385Q4M3</accession>
<dbReference type="EMBL" id="CP032364">
    <property type="protein sequence ID" value="AYB00845.1"/>
    <property type="molecule type" value="Genomic_DNA"/>
</dbReference>
<organism evidence="2 3">
    <name type="scientific">Lachnoanaerobaculum umeaense</name>
    <dbReference type="NCBI Taxonomy" id="617123"/>
    <lineage>
        <taxon>Bacteria</taxon>
        <taxon>Bacillati</taxon>
        <taxon>Bacillota</taxon>
        <taxon>Clostridia</taxon>
        <taxon>Lachnospirales</taxon>
        <taxon>Lachnospiraceae</taxon>
        <taxon>Lachnoanaerobaculum</taxon>
    </lineage>
</organism>
<sequence>MASHIKPWKDSDENERLDIDNGLLLCPNHDKAFDRGYISFDDNGLIIISDELDDINRVFLNLRQDMSIKLTDGNREYLKYHRKNIFILKR</sequence>
<evidence type="ECO:0000313" key="2">
    <source>
        <dbReference type="EMBL" id="AYB00845.1"/>
    </source>
</evidence>
<gene>
    <name evidence="2" type="ORF">D4A81_10220</name>
</gene>
<keyword evidence="3" id="KW-1185">Reference proteome</keyword>
<keyword evidence="2" id="KW-0255">Endonuclease</keyword>
<dbReference type="Pfam" id="PF13391">
    <property type="entry name" value="HNH_2"/>
    <property type="match status" value="1"/>
</dbReference>
<evidence type="ECO:0000259" key="1">
    <source>
        <dbReference type="Pfam" id="PF13391"/>
    </source>
</evidence>
<name>A0A385Q4M3_9FIRM</name>
<keyword evidence="2" id="KW-0540">Nuclease</keyword>
<reference evidence="2 3" key="1">
    <citation type="submission" date="2018-09" db="EMBL/GenBank/DDBJ databases">
        <title>Genome sequencing of Lachnoanaerobaculum umeaense DSM 23576.</title>
        <authorList>
            <person name="Kook J.-K."/>
            <person name="Park S.-N."/>
            <person name="Lim Y.K."/>
        </authorList>
    </citation>
    <scope>NUCLEOTIDE SEQUENCE [LARGE SCALE GENOMIC DNA]</scope>
    <source>
        <strain evidence="3">DSM 23576 \ CCUG 58757</strain>
    </source>
</reference>
<dbReference type="GO" id="GO:0004519">
    <property type="term" value="F:endonuclease activity"/>
    <property type="evidence" value="ECO:0007669"/>
    <property type="project" value="UniProtKB-KW"/>
</dbReference>